<gene>
    <name evidence="1" type="ORF">WR15_16980</name>
</gene>
<proteinExistence type="predicted"/>
<reference evidence="1 2" key="1">
    <citation type="submission" date="2015-07" db="EMBL/GenBank/DDBJ databases">
        <title>Genome sequences of 64 non-O157:H7 Shiga toxin-producing Escherichia coli strains.</title>
        <authorList>
            <person name="Gonzalez-Escalona N."/>
            <person name="Toro M."/>
            <person name="Timme R."/>
            <person name="Payne J."/>
        </authorList>
    </citation>
    <scope>NUCLEOTIDE SEQUENCE [LARGE SCALE GENOMIC DNA]</scope>
    <source>
        <strain evidence="1 2">CFSAN026843</strain>
    </source>
</reference>
<accession>A0A0B1KNW7</accession>
<evidence type="ECO:0000313" key="2">
    <source>
        <dbReference type="Proteomes" id="UP000037564"/>
    </source>
</evidence>
<dbReference type="Pfam" id="PF05136">
    <property type="entry name" value="Phage_portal_2"/>
    <property type="match status" value="1"/>
</dbReference>
<dbReference type="PATRIC" id="fig|562.7396.peg.3340"/>
<protein>
    <submittedName>
        <fullName evidence="1">Plasmid partitioning protein ParB</fullName>
    </submittedName>
</protein>
<organism evidence="1 2">
    <name type="scientific">Escherichia coli</name>
    <dbReference type="NCBI Taxonomy" id="562"/>
    <lineage>
        <taxon>Bacteria</taxon>
        <taxon>Pseudomonadati</taxon>
        <taxon>Pseudomonadota</taxon>
        <taxon>Gammaproteobacteria</taxon>
        <taxon>Enterobacterales</taxon>
        <taxon>Enterobacteriaceae</taxon>
        <taxon>Escherichia</taxon>
    </lineage>
</organism>
<dbReference type="AlphaFoldDB" id="A0A0B1KNW7"/>
<dbReference type="GO" id="GO:0019068">
    <property type="term" value="P:virion assembly"/>
    <property type="evidence" value="ECO:0007669"/>
    <property type="project" value="InterPro"/>
</dbReference>
<dbReference type="GO" id="GO:0005198">
    <property type="term" value="F:structural molecule activity"/>
    <property type="evidence" value="ECO:0007669"/>
    <property type="project" value="InterPro"/>
</dbReference>
<comment type="caution">
    <text evidence="1">The sequence shown here is derived from an EMBL/GenBank/DDBJ whole genome shotgun (WGS) entry which is preliminary data.</text>
</comment>
<sequence>MNVELIDVHGQPLRQSMGYSGGGSGFGGQLAEWLPAPESADVALLPSIQLGNARADDLVRNNGIAANAVEIHKDHIVGHMFRLSYRPNWRWLGMSEADSHAFIEDVEAAWMEYCDPVFGSMDVEGRRSFTEFIREGVGVHTFNGEIFVQPVWDAESTSLFRTKFKTISPKRVSTPGYGIGDRFMRAGVEISRHGKAIAYHVQDDDWPGYSVSNWTRITATLPSGRPGMIHVFQPQEDGQTRGANQFYSVMERLKMLDTLQATQLQSAMVRAMYAATIESTLDSEKAFEYIAGVGDDSKNPLKAIMKGYAHYYAINGVKMGGVRIPHLYPGDSLNLQTAQNADNGFSELEKALLRYIAAGLGVSYEQLSRDYSQVSYSSARASANESWRYFMGKRKFVASRLASQMFACWLEEALIRGVIRPPKSRFSFWEARSGWCRAEWIGAGRMAIDGLKEVQEAVMRIEGGLSTYEKELALMGDDYQEIFRQQLRESQERQAAGLPRPIWIKDTFQQQIRQTTGEKGDAS</sequence>
<evidence type="ECO:0000313" key="1">
    <source>
        <dbReference type="EMBL" id="KNF67173.1"/>
    </source>
</evidence>
<dbReference type="EMBL" id="LGZN01000040">
    <property type="protein sequence ID" value="KNF67173.1"/>
    <property type="molecule type" value="Genomic_DNA"/>
</dbReference>
<name>A0A0B1KNW7_ECOLX</name>
<dbReference type="InterPro" id="IPR006429">
    <property type="entry name" value="Phage_lambda_portal"/>
</dbReference>
<dbReference type="NCBIfam" id="TIGR01539">
    <property type="entry name" value="portal_lambda"/>
    <property type="match status" value="1"/>
</dbReference>
<dbReference type="Proteomes" id="UP000037564">
    <property type="component" value="Unassembled WGS sequence"/>
</dbReference>